<feature type="domain" description="VOC" evidence="1">
    <location>
        <begin position="21"/>
        <end position="146"/>
    </location>
</feature>
<proteinExistence type="predicted"/>
<dbReference type="EMBL" id="FOIL01000055">
    <property type="protein sequence ID" value="SET85918.1"/>
    <property type="molecule type" value="Genomic_DNA"/>
</dbReference>
<organism evidence="2 3">
    <name type="scientific">[Clostridium] aminophilum</name>
    <dbReference type="NCBI Taxonomy" id="1526"/>
    <lineage>
        <taxon>Bacteria</taxon>
        <taxon>Bacillati</taxon>
        <taxon>Bacillota</taxon>
        <taxon>Clostridia</taxon>
        <taxon>Lachnospirales</taxon>
        <taxon>Lachnospiraceae</taxon>
    </lineage>
</organism>
<dbReference type="Pfam" id="PF00903">
    <property type="entry name" value="Glyoxalase"/>
    <property type="match status" value="1"/>
</dbReference>
<dbReference type="PANTHER" id="PTHR36113:SF1">
    <property type="entry name" value="GLYOXALASE_BLEOMYCIN RESISTANCE PROTEIN_DIOXYGENASE"/>
    <property type="match status" value="1"/>
</dbReference>
<dbReference type="Proteomes" id="UP000199820">
    <property type="component" value="Unassembled WGS sequence"/>
</dbReference>
<gene>
    <name evidence="2" type="ORF">SAMN04487771_105510</name>
</gene>
<dbReference type="InterPro" id="IPR037523">
    <property type="entry name" value="VOC_core"/>
</dbReference>
<dbReference type="PROSITE" id="PS51819">
    <property type="entry name" value="VOC"/>
    <property type="match status" value="1"/>
</dbReference>
<dbReference type="InterPro" id="IPR051332">
    <property type="entry name" value="Fosfomycin_Res_Enzymes"/>
</dbReference>
<dbReference type="CDD" id="cd07241">
    <property type="entry name" value="VOC_BsYyaH"/>
    <property type="match status" value="1"/>
</dbReference>
<accession>A0A1I0HPM5</accession>
<evidence type="ECO:0000259" key="1">
    <source>
        <dbReference type="PROSITE" id="PS51819"/>
    </source>
</evidence>
<dbReference type="SUPFAM" id="SSF54593">
    <property type="entry name" value="Glyoxalase/Bleomycin resistance protein/Dihydroxybiphenyl dioxygenase"/>
    <property type="match status" value="1"/>
</dbReference>
<sequence>MYSWNCIINGCVQQKRWGQMKIEHIAMYVNDLEGTRDFFVKYLGGVSNDGYHNELTGFRSYFITFDDGARLEIMNKPSMEDSAKIVNRTGYIHIAFSVGSAEEVDRLTRVFREDGYEVINGPRTTGDGYYESCIIGVEGNQIEITV</sequence>
<dbReference type="Gene3D" id="3.10.180.10">
    <property type="entry name" value="2,3-Dihydroxybiphenyl 1,2-Dioxygenase, domain 1"/>
    <property type="match status" value="1"/>
</dbReference>
<dbReference type="InterPro" id="IPR029068">
    <property type="entry name" value="Glyas_Bleomycin-R_OHBP_Dase"/>
</dbReference>
<evidence type="ECO:0000313" key="3">
    <source>
        <dbReference type="Proteomes" id="UP000199820"/>
    </source>
</evidence>
<dbReference type="InterPro" id="IPR004360">
    <property type="entry name" value="Glyas_Fos-R_dOase_dom"/>
</dbReference>
<name>A0A1I0HPM5_9FIRM</name>
<keyword evidence="3" id="KW-1185">Reference proteome</keyword>
<keyword evidence="2" id="KW-0456">Lyase</keyword>
<dbReference type="PANTHER" id="PTHR36113">
    <property type="entry name" value="LYASE, PUTATIVE-RELATED-RELATED"/>
    <property type="match status" value="1"/>
</dbReference>
<reference evidence="2 3" key="1">
    <citation type="submission" date="2016-10" db="EMBL/GenBank/DDBJ databases">
        <authorList>
            <person name="de Groot N.N."/>
        </authorList>
    </citation>
    <scope>NUCLEOTIDE SEQUENCE [LARGE SCALE GENOMIC DNA]</scope>
    <source>
        <strain evidence="2 3">KH1P1</strain>
    </source>
</reference>
<dbReference type="AlphaFoldDB" id="A0A1I0HPM5"/>
<dbReference type="GO" id="GO:0016829">
    <property type="term" value="F:lyase activity"/>
    <property type="evidence" value="ECO:0007669"/>
    <property type="project" value="UniProtKB-KW"/>
</dbReference>
<protein>
    <submittedName>
        <fullName evidence="2">Lactoylglutathione lyase</fullName>
    </submittedName>
</protein>
<evidence type="ECO:0000313" key="2">
    <source>
        <dbReference type="EMBL" id="SET85918.1"/>
    </source>
</evidence>